<comment type="activity regulation">
    <text evidence="12">Activated by a monovalent cation that binds near, but not in, the active site. The most likely occupant of the site in vivo is potassium. Ion binding induces a conformational change that may alter substrate affinity.</text>
</comment>
<accession>A0A1Q2D051</accession>
<evidence type="ECO:0000256" key="5">
    <source>
        <dbReference type="ARBA" id="ARBA00022723"/>
    </source>
</evidence>
<dbReference type="SUPFAM" id="SSF53613">
    <property type="entry name" value="Ribokinase-like"/>
    <property type="match status" value="1"/>
</dbReference>
<feature type="binding site" evidence="12">
    <location>
        <position position="279"/>
    </location>
    <ligand>
        <name>K(+)</name>
        <dbReference type="ChEBI" id="CHEBI:29103"/>
    </ligand>
</feature>
<feature type="binding site" evidence="12">
    <location>
        <position position="288"/>
    </location>
    <ligand>
        <name>K(+)</name>
        <dbReference type="ChEBI" id="CHEBI:29103"/>
    </ligand>
</feature>
<comment type="similarity">
    <text evidence="12">Belongs to the carbohydrate kinase PfkB family. Ribokinase subfamily.</text>
</comment>
<feature type="binding site" evidence="12">
    <location>
        <position position="282"/>
    </location>
    <ligand>
        <name>K(+)</name>
        <dbReference type="ChEBI" id="CHEBI:29103"/>
    </ligand>
</feature>
<organism evidence="14 15">
    <name type="scientific">Tessaracoccus flavescens</name>
    <dbReference type="NCBI Taxonomy" id="399497"/>
    <lineage>
        <taxon>Bacteria</taxon>
        <taxon>Bacillati</taxon>
        <taxon>Actinomycetota</taxon>
        <taxon>Actinomycetes</taxon>
        <taxon>Propionibacteriales</taxon>
        <taxon>Propionibacteriaceae</taxon>
        <taxon>Tessaracoccus</taxon>
    </lineage>
</organism>
<evidence type="ECO:0000256" key="4">
    <source>
        <dbReference type="ARBA" id="ARBA00022679"/>
    </source>
</evidence>
<keyword evidence="7 12" id="KW-0418">Kinase</keyword>
<feature type="binding site" evidence="12">
    <location>
        <position position="243"/>
    </location>
    <ligand>
        <name>K(+)</name>
        <dbReference type="ChEBI" id="CHEBI:29103"/>
    </ligand>
</feature>
<dbReference type="Pfam" id="PF00294">
    <property type="entry name" value="PfkB"/>
    <property type="match status" value="1"/>
</dbReference>
<protein>
    <recommendedName>
        <fullName evidence="3 12">Ribokinase</fullName>
        <shortName evidence="12">RK</shortName>
        <ecNumber evidence="2 12">2.7.1.15</ecNumber>
    </recommendedName>
</protein>
<comment type="subcellular location">
    <subcellularLocation>
        <location evidence="12">Cytoplasm</location>
    </subcellularLocation>
</comment>
<feature type="binding site" evidence="12">
    <location>
        <begin position="11"/>
        <end position="13"/>
    </location>
    <ligand>
        <name>substrate</name>
    </ligand>
</feature>
<comment type="catalytic activity">
    <reaction evidence="12">
        <text>D-ribose + ATP = D-ribose 5-phosphate + ADP + H(+)</text>
        <dbReference type="Rhea" id="RHEA:13697"/>
        <dbReference type="ChEBI" id="CHEBI:15378"/>
        <dbReference type="ChEBI" id="CHEBI:30616"/>
        <dbReference type="ChEBI" id="CHEBI:47013"/>
        <dbReference type="ChEBI" id="CHEBI:78346"/>
        <dbReference type="ChEBI" id="CHEBI:456216"/>
        <dbReference type="EC" id="2.7.1.15"/>
    </reaction>
</comment>
<feature type="binding site" evidence="12">
    <location>
        <position position="180"/>
    </location>
    <ligand>
        <name>ATP</name>
        <dbReference type="ChEBI" id="CHEBI:30616"/>
    </ligand>
</feature>
<dbReference type="InterPro" id="IPR029056">
    <property type="entry name" value="Ribokinase-like"/>
</dbReference>
<dbReference type="InterPro" id="IPR002173">
    <property type="entry name" value="Carboh/pur_kinase_PfkB_CS"/>
</dbReference>
<feature type="binding site" evidence="12">
    <location>
        <position position="249"/>
    </location>
    <ligand>
        <name>substrate</name>
    </ligand>
</feature>
<feature type="binding site" evidence="12">
    <location>
        <begin position="248"/>
        <end position="249"/>
    </location>
    <ligand>
        <name>ATP</name>
        <dbReference type="ChEBI" id="CHEBI:30616"/>
    </ligand>
</feature>
<dbReference type="EC" id="2.7.1.15" evidence="2 12"/>
<dbReference type="PRINTS" id="PR00990">
    <property type="entry name" value="RIBOKINASE"/>
</dbReference>
<evidence type="ECO:0000256" key="12">
    <source>
        <dbReference type="HAMAP-Rule" id="MF_01987"/>
    </source>
</evidence>
<dbReference type="InterPro" id="IPR002139">
    <property type="entry name" value="Ribo/fructo_kinase"/>
</dbReference>
<feature type="binding site" evidence="12">
    <location>
        <begin position="39"/>
        <end position="43"/>
    </location>
    <ligand>
        <name>substrate</name>
    </ligand>
</feature>
<comment type="caution">
    <text evidence="12">Lacks conserved residue(s) required for the propagation of feature annotation.</text>
</comment>
<dbReference type="GO" id="GO:0005524">
    <property type="term" value="F:ATP binding"/>
    <property type="evidence" value="ECO:0007669"/>
    <property type="project" value="UniProtKB-UniRule"/>
</dbReference>
<name>A0A1Q2D051_9ACTN</name>
<proteinExistence type="inferred from homology"/>
<keyword evidence="8 12" id="KW-0067">ATP-binding</keyword>
<dbReference type="AlphaFoldDB" id="A0A1Q2D051"/>
<dbReference type="InterPro" id="IPR011611">
    <property type="entry name" value="PfkB_dom"/>
</dbReference>
<evidence type="ECO:0000256" key="1">
    <source>
        <dbReference type="ARBA" id="ARBA00005380"/>
    </source>
</evidence>
<dbReference type="KEGG" id="tfa:BW733_13775"/>
<comment type="subunit">
    <text evidence="12">Homodimer.</text>
</comment>
<keyword evidence="11 12" id="KW-0119">Carbohydrate metabolism</keyword>
<feature type="binding site" evidence="12">
    <location>
        <position position="245"/>
    </location>
    <ligand>
        <name>K(+)</name>
        <dbReference type="ChEBI" id="CHEBI:29103"/>
    </ligand>
</feature>
<dbReference type="EMBL" id="CP019607">
    <property type="protein sequence ID" value="AQP51735.1"/>
    <property type="molecule type" value="Genomic_DNA"/>
</dbReference>
<evidence type="ECO:0000313" key="14">
    <source>
        <dbReference type="EMBL" id="AQP51735.1"/>
    </source>
</evidence>
<feature type="active site" description="Proton acceptor" evidence="12">
    <location>
        <position position="249"/>
    </location>
</feature>
<evidence type="ECO:0000256" key="2">
    <source>
        <dbReference type="ARBA" id="ARBA00012035"/>
    </source>
</evidence>
<evidence type="ECO:0000256" key="9">
    <source>
        <dbReference type="ARBA" id="ARBA00022842"/>
    </source>
</evidence>
<dbReference type="HAMAP" id="MF_01987">
    <property type="entry name" value="Ribokinase"/>
    <property type="match status" value="1"/>
</dbReference>
<gene>
    <name evidence="12" type="primary">rbsK</name>
    <name evidence="14" type="ORF">BW733_13775</name>
</gene>
<keyword evidence="9 12" id="KW-0460">Magnesium</keyword>
<evidence type="ECO:0000256" key="6">
    <source>
        <dbReference type="ARBA" id="ARBA00022741"/>
    </source>
</evidence>
<dbReference type="GO" id="GO:0004747">
    <property type="term" value="F:ribokinase activity"/>
    <property type="evidence" value="ECO:0007669"/>
    <property type="project" value="UniProtKB-UniRule"/>
</dbReference>
<evidence type="ECO:0000259" key="13">
    <source>
        <dbReference type="Pfam" id="PF00294"/>
    </source>
</evidence>
<keyword evidence="15" id="KW-1185">Reference proteome</keyword>
<dbReference type="GO" id="GO:0005829">
    <property type="term" value="C:cytosol"/>
    <property type="evidence" value="ECO:0007669"/>
    <property type="project" value="TreeGrafter"/>
</dbReference>
<comment type="cofactor">
    <cofactor evidence="12">
        <name>Mg(2+)</name>
        <dbReference type="ChEBI" id="CHEBI:18420"/>
    </cofactor>
    <text evidence="12">Requires a divalent cation, most likely magnesium in vivo, as an electrophilic catalyst to aid phosphoryl group transfer. It is the chelate of the metal and the nucleotide that is the actual substrate.</text>
</comment>
<dbReference type="PROSITE" id="PS00584">
    <property type="entry name" value="PFKB_KINASES_2"/>
    <property type="match status" value="1"/>
</dbReference>
<dbReference type="Gene3D" id="3.40.1190.20">
    <property type="match status" value="1"/>
</dbReference>
<keyword evidence="10 12" id="KW-0630">Potassium</keyword>
<feature type="binding site" evidence="12">
    <location>
        <position position="139"/>
    </location>
    <ligand>
        <name>substrate</name>
    </ligand>
</feature>
<evidence type="ECO:0000256" key="8">
    <source>
        <dbReference type="ARBA" id="ARBA00022840"/>
    </source>
</evidence>
<dbReference type="OrthoDB" id="9775849at2"/>
<dbReference type="CDD" id="cd01174">
    <property type="entry name" value="ribokinase"/>
    <property type="match status" value="1"/>
</dbReference>
<dbReference type="GO" id="GO:0019303">
    <property type="term" value="P:D-ribose catabolic process"/>
    <property type="evidence" value="ECO:0007669"/>
    <property type="project" value="UniProtKB-UniRule"/>
</dbReference>
<dbReference type="STRING" id="399497.BW733_13775"/>
<keyword evidence="12" id="KW-0963">Cytoplasm</keyword>
<dbReference type="RefSeq" id="WP_077351321.1">
    <property type="nucleotide sequence ID" value="NZ_CP019607.1"/>
</dbReference>
<feature type="domain" description="Carbohydrate kinase PfkB" evidence="13">
    <location>
        <begin position="2"/>
        <end position="290"/>
    </location>
</feature>
<dbReference type="PANTHER" id="PTHR10584:SF166">
    <property type="entry name" value="RIBOKINASE"/>
    <property type="match status" value="1"/>
</dbReference>
<comment type="similarity">
    <text evidence="1">Belongs to the carbohydrate kinase pfkB family.</text>
</comment>
<evidence type="ECO:0000256" key="11">
    <source>
        <dbReference type="ARBA" id="ARBA00023277"/>
    </source>
</evidence>
<dbReference type="InterPro" id="IPR011877">
    <property type="entry name" value="Ribokinase"/>
</dbReference>
<keyword evidence="5 12" id="KW-0479">Metal-binding</keyword>
<dbReference type="Proteomes" id="UP000188235">
    <property type="component" value="Chromosome"/>
</dbReference>
<dbReference type="UniPathway" id="UPA00916">
    <property type="reaction ID" value="UER00889"/>
</dbReference>
<dbReference type="GO" id="GO:0046872">
    <property type="term" value="F:metal ion binding"/>
    <property type="evidence" value="ECO:0007669"/>
    <property type="project" value="UniProtKB-KW"/>
</dbReference>
<feature type="binding site" evidence="12">
    <location>
        <begin position="217"/>
        <end position="222"/>
    </location>
    <ligand>
        <name>ATP</name>
        <dbReference type="ChEBI" id="CHEBI:30616"/>
    </ligand>
</feature>
<sequence length="299" mass="29416">MGDVVVVGSLNVDLHLLLQRHILPGETLLAGGGTFSPGGKGANQACAAALAGADTVMAGAIGDDAASSVATTRLEDAGVDLSHVQQVAGPTGLAVVSVDAEGENTVVVVPGANAEVTPTMVEGWADVIAAASVVVLQGEISAESNLAAARLATGRLVVNLAPVIEVDPSVLLGADPLVVNEHEGAAALVQLGGAELTEPREIVAGLRAAGVATVVMTVGSAGSLVAEGESVTEVPSPKVRAVDTVGAGDAFCGALSARLAAGDALLDAAAYASRFAAYTVQYEGAQASYPAVGTELPQV</sequence>
<dbReference type="PANTHER" id="PTHR10584">
    <property type="entry name" value="SUGAR KINASE"/>
    <property type="match status" value="1"/>
</dbReference>
<feature type="binding site" evidence="12">
    <location>
        <position position="284"/>
    </location>
    <ligand>
        <name>K(+)</name>
        <dbReference type="ChEBI" id="CHEBI:29103"/>
    </ligand>
</feature>
<keyword evidence="4 12" id="KW-0808">Transferase</keyword>
<evidence type="ECO:0000256" key="3">
    <source>
        <dbReference type="ARBA" id="ARBA00016943"/>
    </source>
</evidence>
<evidence type="ECO:0000256" key="7">
    <source>
        <dbReference type="ARBA" id="ARBA00022777"/>
    </source>
</evidence>
<keyword evidence="6 12" id="KW-0547">Nucleotide-binding</keyword>
<comment type="function">
    <text evidence="12">Catalyzes the phosphorylation of ribose at O-5 in a reaction requiring ATP and magnesium. The resulting D-ribose-5-phosphate can then be used either for sythesis of nucleotides, histidine, and tryptophan, or as a component of the pentose phosphate pathway.</text>
</comment>
<comment type="pathway">
    <text evidence="12">Carbohydrate metabolism; D-ribose degradation; D-ribose 5-phosphate from beta-D-ribopyranose: step 2/2.</text>
</comment>
<reference evidence="14 15" key="1">
    <citation type="journal article" date="2008" name="Int. J. Syst. Evol. Microbiol.">
        <title>Tessaracoccus flavescens sp. nov., isolated from marine sediment.</title>
        <authorList>
            <person name="Lee D.W."/>
            <person name="Lee S.D."/>
        </authorList>
    </citation>
    <scope>NUCLEOTIDE SEQUENCE [LARGE SCALE GENOMIC DNA]</scope>
    <source>
        <strain evidence="14 15">SST-39T</strain>
    </source>
</reference>
<evidence type="ECO:0000313" key="15">
    <source>
        <dbReference type="Proteomes" id="UP000188235"/>
    </source>
</evidence>
<evidence type="ECO:0000256" key="10">
    <source>
        <dbReference type="ARBA" id="ARBA00022958"/>
    </source>
</evidence>